<sequence>MKNSHKFTLNPDFTTEAFDDEILLYAISTGKGIYLNKTAGLVLELCGKGASIQEIITLLEETYPEEKDDIQRDVGTAVETLLAHKALLEVDEQEDEQSNG</sequence>
<reference evidence="1" key="1">
    <citation type="journal article" date="2024" name="Syst. Appl. Microbiol.">
        <title>First single-strain enrichments of Electrothrix cable bacteria, description of E. aestuarii sp. nov. and E. rattekaaiensis sp. nov., and proposal of a cable bacteria taxonomy following the rules of the SeqCode.</title>
        <authorList>
            <person name="Plum-Jensen L.E."/>
            <person name="Schramm A."/>
            <person name="Marshall I.P.G."/>
        </authorList>
    </citation>
    <scope>NUCLEOTIDE SEQUENCE</scope>
    <source>
        <strain evidence="1">Rat1</strain>
    </source>
</reference>
<dbReference type="KEGG" id="eaj:Q3M24_00035"/>
<reference evidence="1" key="2">
    <citation type="submission" date="2024-06" db="EMBL/GenBank/DDBJ databases">
        <authorList>
            <person name="Plum-Jensen L.E."/>
            <person name="Schramm A."/>
            <person name="Marshall I.P.G."/>
        </authorList>
    </citation>
    <scope>NUCLEOTIDE SEQUENCE</scope>
    <source>
        <strain evidence="1">Rat1</strain>
    </source>
</reference>
<accession>A0AAU8LWE2</accession>
<protein>
    <submittedName>
        <fullName evidence="1">PqqD family protein</fullName>
    </submittedName>
</protein>
<dbReference type="Pfam" id="PF05402">
    <property type="entry name" value="PqqD"/>
    <property type="match status" value="1"/>
</dbReference>
<evidence type="ECO:0000313" key="1">
    <source>
        <dbReference type="EMBL" id="XCN73188.1"/>
    </source>
</evidence>
<dbReference type="AlphaFoldDB" id="A0AAU8LWE2"/>
<organism evidence="1">
    <name type="scientific">Candidatus Electrothrix aestuarii</name>
    <dbReference type="NCBI Taxonomy" id="3062594"/>
    <lineage>
        <taxon>Bacteria</taxon>
        <taxon>Pseudomonadati</taxon>
        <taxon>Thermodesulfobacteriota</taxon>
        <taxon>Desulfobulbia</taxon>
        <taxon>Desulfobulbales</taxon>
        <taxon>Desulfobulbaceae</taxon>
        <taxon>Candidatus Electrothrix</taxon>
    </lineage>
</organism>
<dbReference type="EMBL" id="CP159373">
    <property type="protein sequence ID" value="XCN73188.1"/>
    <property type="molecule type" value="Genomic_DNA"/>
</dbReference>
<name>A0AAU8LWE2_9BACT</name>
<dbReference type="InterPro" id="IPR008792">
    <property type="entry name" value="PQQD"/>
</dbReference>
<proteinExistence type="predicted"/>
<dbReference type="InterPro" id="IPR041881">
    <property type="entry name" value="PqqD_sf"/>
</dbReference>
<gene>
    <name evidence="1" type="ORF">Q3M24_00035</name>
</gene>
<dbReference type="Gene3D" id="1.10.10.1150">
    <property type="entry name" value="Coenzyme PQQ synthesis protein D (PqqD)"/>
    <property type="match status" value="1"/>
</dbReference>